<sequence>MAGSVKKDVHSWYYVLELGRVNGKRRQKKKRGFKTKKEAQNALTEAEHALLKDGTFSEPSKMLYKEYLNSWLDDKKILIKESTFKTYSWLIHKYIIPNLGNIEISRIRPIDIQKLYNEIIKNNLLSRENVQKIHSLINDSLKKAERWGLIKRNVASLVDRPKAYKSELKVWDIGEVKSFLKVAESSRYYIAFLLALTTGMRQGEILALRWKDIDFNNNTLSIKQTLNHAGNKIIAGAKTKSGQRSIALPNETINFLVKHKENIDNEKRVAGILYTNHDLVVCTNIGTPCLPRNLLRSFYSLIEKIDITKIRFHDLRHTHATLLLKEGVHPKVVAERLGHSNIRVTLDTYSHVLPSMQLETANKINQLLF</sequence>
<keyword evidence="4" id="KW-0233">DNA recombination</keyword>
<evidence type="ECO:0000259" key="7">
    <source>
        <dbReference type="PROSITE" id="PS51900"/>
    </source>
</evidence>
<dbReference type="AlphaFoldDB" id="A0A9X6L9H6"/>
<evidence type="ECO:0000313" key="9">
    <source>
        <dbReference type="Proteomes" id="UP000195120"/>
    </source>
</evidence>
<dbReference type="InterPro" id="IPR044068">
    <property type="entry name" value="CB"/>
</dbReference>
<dbReference type="InterPro" id="IPR013762">
    <property type="entry name" value="Integrase-like_cat_sf"/>
</dbReference>
<dbReference type="Proteomes" id="UP000195120">
    <property type="component" value="Unassembled WGS sequence"/>
</dbReference>
<dbReference type="InterPro" id="IPR010998">
    <property type="entry name" value="Integrase_recombinase_N"/>
</dbReference>
<dbReference type="GO" id="GO:0003677">
    <property type="term" value="F:DNA binding"/>
    <property type="evidence" value="ECO:0007669"/>
    <property type="project" value="UniProtKB-UniRule"/>
</dbReference>
<dbReference type="InterPro" id="IPR011010">
    <property type="entry name" value="DNA_brk_join_enz"/>
</dbReference>
<reference evidence="8 9" key="1">
    <citation type="submission" date="2016-10" db="EMBL/GenBank/DDBJ databases">
        <title>Comparative genomics of Bacillus thuringiensis reveals a path to pathogens against multiple invertebrate hosts.</title>
        <authorList>
            <person name="Zheng J."/>
            <person name="Gao Q."/>
            <person name="Liu H."/>
            <person name="Peng D."/>
            <person name="Ruan L."/>
            <person name="Sun M."/>
        </authorList>
    </citation>
    <scope>NUCLEOTIDE SEQUENCE [LARGE SCALE GENOMIC DNA]</scope>
    <source>
        <strain evidence="8">BGSC 4BW1</strain>
    </source>
</reference>
<evidence type="ECO:0000256" key="2">
    <source>
        <dbReference type="ARBA" id="ARBA00022908"/>
    </source>
</evidence>
<dbReference type="Gene3D" id="1.10.150.130">
    <property type="match status" value="1"/>
</dbReference>
<dbReference type="Gene3D" id="1.10.443.10">
    <property type="entry name" value="Intergrase catalytic core"/>
    <property type="match status" value="1"/>
</dbReference>
<name>A0A9X6L9H6_BACTU</name>
<dbReference type="InterPro" id="IPR028259">
    <property type="entry name" value="AP2-like_int_N"/>
</dbReference>
<comment type="caution">
    <text evidence="8">The sequence shown here is derived from an EMBL/GenBank/DDBJ whole genome shotgun (WGS) entry which is preliminary data.</text>
</comment>
<dbReference type="Pfam" id="PF14657">
    <property type="entry name" value="Arm-DNA-bind_4"/>
    <property type="match status" value="1"/>
</dbReference>
<keyword evidence="2" id="KW-0229">DNA integration</keyword>
<dbReference type="RefSeq" id="WP_086402134.1">
    <property type="nucleotide sequence ID" value="NZ_MOOP01000160.1"/>
</dbReference>
<evidence type="ECO:0000256" key="3">
    <source>
        <dbReference type="ARBA" id="ARBA00023125"/>
    </source>
</evidence>
<dbReference type="GO" id="GO:0015074">
    <property type="term" value="P:DNA integration"/>
    <property type="evidence" value="ECO:0007669"/>
    <property type="project" value="UniProtKB-KW"/>
</dbReference>
<evidence type="ECO:0000256" key="5">
    <source>
        <dbReference type="PROSITE-ProRule" id="PRU01248"/>
    </source>
</evidence>
<dbReference type="CDD" id="cd01189">
    <property type="entry name" value="INT_ICEBs1_C_like"/>
    <property type="match status" value="1"/>
</dbReference>
<keyword evidence="3 5" id="KW-0238">DNA-binding</keyword>
<dbReference type="Pfam" id="PF14659">
    <property type="entry name" value="Phage_int_SAM_3"/>
    <property type="match status" value="1"/>
</dbReference>
<dbReference type="PANTHER" id="PTHR30349">
    <property type="entry name" value="PHAGE INTEGRASE-RELATED"/>
    <property type="match status" value="1"/>
</dbReference>
<dbReference type="PROSITE" id="PS51900">
    <property type="entry name" value="CB"/>
    <property type="match status" value="1"/>
</dbReference>
<dbReference type="PROSITE" id="PS51898">
    <property type="entry name" value="TYR_RECOMBINASE"/>
    <property type="match status" value="1"/>
</dbReference>
<dbReference type="GO" id="GO:0006310">
    <property type="term" value="P:DNA recombination"/>
    <property type="evidence" value="ECO:0007669"/>
    <property type="project" value="UniProtKB-KW"/>
</dbReference>
<dbReference type="SUPFAM" id="SSF56349">
    <property type="entry name" value="DNA breaking-rejoining enzymes"/>
    <property type="match status" value="1"/>
</dbReference>
<proteinExistence type="inferred from homology"/>
<dbReference type="InterPro" id="IPR002104">
    <property type="entry name" value="Integrase_catalytic"/>
</dbReference>
<protein>
    <submittedName>
        <fullName evidence="8">Site-specific integrase</fullName>
    </submittedName>
</protein>
<evidence type="ECO:0000259" key="6">
    <source>
        <dbReference type="PROSITE" id="PS51898"/>
    </source>
</evidence>
<gene>
    <name evidence="8" type="ORF">BK741_30385</name>
</gene>
<dbReference type="InterPro" id="IPR050090">
    <property type="entry name" value="Tyrosine_recombinase_XerCD"/>
</dbReference>
<feature type="domain" description="Tyr recombinase" evidence="6">
    <location>
        <begin position="166"/>
        <end position="362"/>
    </location>
</feature>
<evidence type="ECO:0000313" key="8">
    <source>
        <dbReference type="EMBL" id="OUB40593.1"/>
    </source>
</evidence>
<comment type="similarity">
    <text evidence="1">Belongs to the 'phage' integrase family.</text>
</comment>
<dbReference type="EMBL" id="MOOP01000160">
    <property type="protein sequence ID" value="OUB40593.1"/>
    <property type="molecule type" value="Genomic_DNA"/>
</dbReference>
<dbReference type="PANTHER" id="PTHR30349:SF64">
    <property type="entry name" value="PROPHAGE INTEGRASE INTD-RELATED"/>
    <property type="match status" value="1"/>
</dbReference>
<evidence type="ECO:0000256" key="1">
    <source>
        <dbReference type="ARBA" id="ARBA00008857"/>
    </source>
</evidence>
<feature type="domain" description="Core-binding (CB)" evidence="7">
    <location>
        <begin position="62"/>
        <end position="145"/>
    </location>
</feature>
<dbReference type="InterPro" id="IPR004107">
    <property type="entry name" value="Integrase_SAM-like_N"/>
</dbReference>
<evidence type="ECO:0000256" key="4">
    <source>
        <dbReference type="ARBA" id="ARBA00023172"/>
    </source>
</evidence>
<accession>A0A9X6L9H6</accession>
<organism evidence="8 9">
    <name type="scientific">Bacillus thuringiensis serovar iberica</name>
    <dbReference type="NCBI Taxonomy" id="180866"/>
    <lineage>
        <taxon>Bacteria</taxon>
        <taxon>Bacillati</taxon>
        <taxon>Bacillota</taxon>
        <taxon>Bacilli</taxon>
        <taxon>Bacillales</taxon>
        <taxon>Bacillaceae</taxon>
        <taxon>Bacillus</taxon>
        <taxon>Bacillus cereus group</taxon>
    </lineage>
</organism>
<dbReference type="Pfam" id="PF00589">
    <property type="entry name" value="Phage_integrase"/>
    <property type="match status" value="1"/>
</dbReference>